<keyword evidence="1" id="KW-0732">Signal</keyword>
<comment type="caution">
    <text evidence="2">The sequence shown here is derived from an EMBL/GenBank/DDBJ whole genome shotgun (WGS) entry which is preliminary data.</text>
</comment>
<dbReference type="STRING" id="337451.A0A3S3QB15"/>
<dbReference type="OrthoDB" id="1659429at2759"/>
<evidence type="ECO:0000256" key="1">
    <source>
        <dbReference type="SAM" id="SignalP"/>
    </source>
</evidence>
<dbReference type="AlphaFoldDB" id="A0A3S3QB15"/>
<dbReference type="GO" id="GO:0030246">
    <property type="term" value="F:carbohydrate binding"/>
    <property type="evidence" value="ECO:0007669"/>
    <property type="project" value="InterPro"/>
</dbReference>
<sequence length="121" mass="14318">MRIILILPFLISDTTCVKKSKFVVFGSLISVLVFSEVRVEGLETVDYVNNLQNRERFIEQGDALTFEPGIKYMSAHLPKFPFWTMRRREHLSYGRMDFQMLWFGNPWDWKAKAIPYFGDDE</sequence>
<dbReference type="GO" id="GO:0047938">
    <property type="term" value="F:glucose-6-phosphate 1-epimerase activity"/>
    <property type="evidence" value="ECO:0007669"/>
    <property type="project" value="TreeGrafter"/>
</dbReference>
<protein>
    <submittedName>
        <fullName evidence="2">Aldose 1-/Glucose-6-phosphate 1-epimerase</fullName>
    </submittedName>
</protein>
<dbReference type="Proteomes" id="UP000283530">
    <property type="component" value="Unassembled WGS sequence"/>
</dbReference>
<evidence type="ECO:0000313" key="2">
    <source>
        <dbReference type="EMBL" id="RWR82625.1"/>
    </source>
</evidence>
<feature type="chain" id="PRO_5018731095" evidence="1">
    <location>
        <begin position="17"/>
        <end position="121"/>
    </location>
</feature>
<organism evidence="2 3">
    <name type="scientific">Cinnamomum micranthum f. kanehirae</name>
    <dbReference type="NCBI Taxonomy" id="337451"/>
    <lineage>
        <taxon>Eukaryota</taxon>
        <taxon>Viridiplantae</taxon>
        <taxon>Streptophyta</taxon>
        <taxon>Embryophyta</taxon>
        <taxon>Tracheophyta</taxon>
        <taxon>Spermatophyta</taxon>
        <taxon>Magnoliopsida</taxon>
        <taxon>Magnoliidae</taxon>
        <taxon>Laurales</taxon>
        <taxon>Lauraceae</taxon>
        <taxon>Cinnamomum</taxon>
    </lineage>
</organism>
<keyword evidence="3" id="KW-1185">Reference proteome</keyword>
<dbReference type="InterPro" id="IPR014718">
    <property type="entry name" value="GH-type_carb-bd"/>
</dbReference>
<dbReference type="EMBL" id="QPKB01000004">
    <property type="protein sequence ID" value="RWR82625.1"/>
    <property type="molecule type" value="Genomic_DNA"/>
</dbReference>
<dbReference type="PANTHER" id="PTHR11122:SF45">
    <property type="entry name" value="GLUCOSE-6-PHOSPHATE 1-EPIMERASE"/>
    <property type="match status" value="1"/>
</dbReference>
<feature type="signal peptide" evidence="1">
    <location>
        <begin position="1"/>
        <end position="16"/>
    </location>
</feature>
<dbReference type="PANTHER" id="PTHR11122">
    <property type="entry name" value="APOSPORY-ASSOCIATED PROTEIN C-RELATED"/>
    <property type="match status" value="1"/>
</dbReference>
<accession>A0A3S3QB15</accession>
<gene>
    <name evidence="2" type="ORF">CKAN_01135300</name>
</gene>
<reference evidence="2 3" key="1">
    <citation type="journal article" date="2019" name="Nat. Plants">
        <title>Stout camphor tree genome fills gaps in understanding of flowering plant genome evolution.</title>
        <authorList>
            <person name="Chaw S.M."/>
            <person name="Liu Y.C."/>
            <person name="Wu Y.W."/>
            <person name="Wang H.Y."/>
            <person name="Lin C.I."/>
            <person name="Wu C.S."/>
            <person name="Ke H.M."/>
            <person name="Chang L.Y."/>
            <person name="Hsu C.Y."/>
            <person name="Yang H.T."/>
            <person name="Sudianto E."/>
            <person name="Hsu M.H."/>
            <person name="Wu K.P."/>
            <person name="Wang L.N."/>
            <person name="Leebens-Mack J.H."/>
            <person name="Tsai I.J."/>
        </authorList>
    </citation>
    <scope>NUCLEOTIDE SEQUENCE [LARGE SCALE GENOMIC DNA]</scope>
    <source>
        <strain evidence="3">cv. Chaw 1501</strain>
        <tissue evidence="2">Young leaves</tissue>
    </source>
</reference>
<dbReference type="GO" id="GO:0005737">
    <property type="term" value="C:cytoplasm"/>
    <property type="evidence" value="ECO:0007669"/>
    <property type="project" value="TreeGrafter"/>
</dbReference>
<evidence type="ECO:0000313" key="3">
    <source>
        <dbReference type="Proteomes" id="UP000283530"/>
    </source>
</evidence>
<name>A0A3S3QB15_9MAGN</name>
<proteinExistence type="predicted"/>
<dbReference type="Gene3D" id="2.70.98.10">
    <property type="match status" value="1"/>
</dbReference>